<protein>
    <submittedName>
        <fullName evidence="3">Sacsin</fullName>
    </submittedName>
</protein>
<evidence type="ECO:0000256" key="1">
    <source>
        <dbReference type="SAM" id="MobiDB-lite"/>
    </source>
</evidence>
<dbReference type="InterPro" id="IPR052972">
    <property type="entry name" value="Sacsin_chaperone_reg"/>
</dbReference>
<dbReference type="OrthoDB" id="1262810at2759"/>
<dbReference type="GO" id="GO:0030544">
    <property type="term" value="F:Hsp70 protein binding"/>
    <property type="evidence" value="ECO:0007669"/>
    <property type="project" value="TreeGrafter"/>
</dbReference>
<feature type="region of interest" description="Disordered" evidence="1">
    <location>
        <begin position="71"/>
        <end position="103"/>
    </location>
</feature>
<dbReference type="Pfam" id="PF25794">
    <property type="entry name" value="SACS"/>
    <property type="match status" value="1"/>
</dbReference>
<proteinExistence type="predicted"/>
<dbReference type="InterPro" id="IPR058210">
    <property type="entry name" value="SACS/Nov_dom"/>
</dbReference>
<dbReference type="PANTHER" id="PTHR15600:SF42">
    <property type="entry name" value="SACSIN"/>
    <property type="match status" value="1"/>
</dbReference>
<organism evidence="3 4">
    <name type="scientific">Brachionus plicatilis</name>
    <name type="common">Marine rotifer</name>
    <name type="synonym">Brachionus muelleri</name>
    <dbReference type="NCBI Taxonomy" id="10195"/>
    <lineage>
        <taxon>Eukaryota</taxon>
        <taxon>Metazoa</taxon>
        <taxon>Spiralia</taxon>
        <taxon>Gnathifera</taxon>
        <taxon>Rotifera</taxon>
        <taxon>Eurotatoria</taxon>
        <taxon>Monogononta</taxon>
        <taxon>Pseudotrocha</taxon>
        <taxon>Ploima</taxon>
        <taxon>Brachionidae</taxon>
        <taxon>Brachionus</taxon>
    </lineage>
</organism>
<gene>
    <name evidence="3" type="ORF">BpHYR1_054543</name>
</gene>
<evidence type="ECO:0000259" key="2">
    <source>
        <dbReference type="Pfam" id="PF25794"/>
    </source>
</evidence>
<keyword evidence="4" id="KW-1185">Reference proteome</keyword>
<feature type="compositionally biased region" description="Polar residues" evidence="1">
    <location>
        <begin position="89"/>
        <end position="99"/>
    </location>
</feature>
<name>A0A3M7SEX6_BRAPC</name>
<dbReference type="Proteomes" id="UP000276133">
    <property type="component" value="Unassembled WGS sequence"/>
</dbReference>
<feature type="compositionally biased region" description="Polar residues" evidence="1">
    <location>
        <begin position="71"/>
        <end position="80"/>
    </location>
</feature>
<evidence type="ECO:0000313" key="3">
    <source>
        <dbReference type="EMBL" id="RNA34289.1"/>
    </source>
</evidence>
<feature type="domain" description="Sacsin/Nov" evidence="2">
    <location>
        <begin position="143"/>
        <end position="332"/>
    </location>
</feature>
<reference evidence="3 4" key="1">
    <citation type="journal article" date="2018" name="Sci. Rep.">
        <title>Genomic signatures of local adaptation to the degree of environmental predictability in rotifers.</title>
        <authorList>
            <person name="Franch-Gras L."/>
            <person name="Hahn C."/>
            <person name="Garcia-Roger E.M."/>
            <person name="Carmona M.J."/>
            <person name="Serra M."/>
            <person name="Gomez A."/>
        </authorList>
    </citation>
    <scope>NUCLEOTIDE SEQUENCE [LARGE SCALE GENOMIC DNA]</scope>
    <source>
        <strain evidence="3">HYR1</strain>
    </source>
</reference>
<evidence type="ECO:0000313" key="4">
    <source>
        <dbReference type="Proteomes" id="UP000276133"/>
    </source>
</evidence>
<sequence length="344" mass="38843">MSSLNPKAKYNNNYHNHNSKINAINYNNNPKAKIVKSTISSLNSPTSNLSVSNGNKLSSSLSIQSVSQNCKPISNTSNARSRPKAAANTAPSNHSQARTNKPDIYLRRQSKLNFFLMFSNLPFNTSFHSLNNPIHHNHFYLNTFQSLVHYGDNIGAKVVKCLINENSYETQSLIATDYDIYQGPALCITYDAILKDEHWDEIFVNNDDEASLQTASKSSHLPRPKSNQKPGLNSQASKFMSFFHISDFIAILSGFKVAFVDPYERISTDERSYVAIFDLKNDTNDIEQFEDQFKPLEKIFNVPLLKSKFYNGTIIRLPLRTQNMAFSKRSNNVLEIVAADTPIN</sequence>
<dbReference type="STRING" id="10195.A0A3M7SEX6"/>
<comment type="caution">
    <text evidence="3">The sequence shown here is derived from an EMBL/GenBank/DDBJ whole genome shotgun (WGS) entry which is preliminary data.</text>
</comment>
<dbReference type="EMBL" id="REGN01001501">
    <property type="protein sequence ID" value="RNA34289.1"/>
    <property type="molecule type" value="Genomic_DNA"/>
</dbReference>
<dbReference type="PANTHER" id="PTHR15600">
    <property type="entry name" value="SACSIN"/>
    <property type="match status" value="1"/>
</dbReference>
<accession>A0A3M7SEX6</accession>
<dbReference type="AlphaFoldDB" id="A0A3M7SEX6"/>